<proteinExistence type="predicted"/>
<evidence type="ECO:0000313" key="3">
    <source>
        <dbReference type="Proteomes" id="UP000593567"/>
    </source>
</evidence>
<protein>
    <submittedName>
        <fullName evidence="2">Uncharacterized protein</fullName>
    </submittedName>
</protein>
<feature type="compositionally biased region" description="Pro residues" evidence="1">
    <location>
        <begin position="59"/>
        <end position="71"/>
    </location>
</feature>
<feature type="region of interest" description="Disordered" evidence="1">
    <location>
        <begin position="1"/>
        <end position="256"/>
    </location>
</feature>
<evidence type="ECO:0000256" key="1">
    <source>
        <dbReference type="SAM" id="MobiDB-lite"/>
    </source>
</evidence>
<accession>A0A7J7JTU7</accession>
<organism evidence="2 3">
    <name type="scientific">Bugula neritina</name>
    <name type="common">Brown bryozoan</name>
    <name type="synonym">Sertularia neritina</name>
    <dbReference type="NCBI Taxonomy" id="10212"/>
    <lineage>
        <taxon>Eukaryota</taxon>
        <taxon>Metazoa</taxon>
        <taxon>Spiralia</taxon>
        <taxon>Lophotrochozoa</taxon>
        <taxon>Bryozoa</taxon>
        <taxon>Gymnolaemata</taxon>
        <taxon>Cheilostomatida</taxon>
        <taxon>Flustrina</taxon>
        <taxon>Buguloidea</taxon>
        <taxon>Bugulidae</taxon>
        <taxon>Bugula</taxon>
    </lineage>
</organism>
<feature type="compositionally biased region" description="Low complexity" evidence="1">
    <location>
        <begin position="1"/>
        <end position="16"/>
    </location>
</feature>
<sequence>MSWNQPPNGQPGMMQRPPMPGGPVSAPPMPGGHISAPPMPGQQPPRYPTFSHSVSGPMLRPPLPGQHPPALQPSDGKSIGPPPSNIAGGMKPPQNQNTFPPTSIGRFSSHPGTAPPLPSVSTQSRGDYSAQGPPISNGAPSGFPPMTRPPQSNAPISGSTELLPAPYHGKGIYSNTTHVGPPLNLTPTNSEPSSLNTSRVPSPIPNQHFDALEGQFRSGTPNSNLGTPPPGSPVPLSTPSPRGGPLRPNFPSSQRF</sequence>
<gene>
    <name evidence="2" type="ORF">EB796_011898</name>
</gene>
<feature type="compositionally biased region" description="Pro residues" evidence="1">
    <location>
        <begin position="17"/>
        <end position="30"/>
    </location>
</feature>
<dbReference type="Proteomes" id="UP000593567">
    <property type="component" value="Unassembled WGS sequence"/>
</dbReference>
<keyword evidence="3" id="KW-1185">Reference proteome</keyword>
<feature type="compositionally biased region" description="Pro residues" evidence="1">
    <location>
        <begin position="37"/>
        <end position="47"/>
    </location>
</feature>
<comment type="caution">
    <text evidence="2">The sequence shown here is derived from an EMBL/GenBank/DDBJ whole genome shotgun (WGS) entry which is preliminary data.</text>
</comment>
<feature type="compositionally biased region" description="Polar residues" evidence="1">
    <location>
        <begin position="185"/>
        <end position="200"/>
    </location>
</feature>
<evidence type="ECO:0000313" key="2">
    <source>
        <dbReference type="EMBL" id="KAF6029800.1"/>
    </source>
</evidence>
<dbReference type="AlphaFoldDB" id="A0A7J7JTU7"/>
<feature type="compositionally biased region" description="Pro residues" evidence="1">
    <location>
        <begin position="227"/>
        <end position="238"/>
    </location>
</feature>
<feature type="compositionally biased region" description="Polar residues" evidence="1">
    <location>
        <begin position="149"/>
        <end position="160"/>
    </location>
</feature>
<dbReference type="OrthoDB" id="10682332at2759"/>
<name>A0A7J7JTU7_BUGNE</name>
<dbReference type="EMBL" id="VXIV02001786">
    <property type="protein sequence ID" value="KAF6029800.1"/>
    <property type="molecule type" value="Genomic_DNA"/>
</dbReference>
<reference evidence="2" key="1">
    <citation type="submission" date="2020-06" db="EMBL/GenBank/DDBJ databases">
        <title>Draft genome of Bugula neritina, a colonial animal packing powerful symbionts and potential medicines.</title>
        <authorList>
            <person name="Rayko M."/>
        </authorList>
    </citation>
    <scope>NUCLEOTIDE SEQUENCE [LARGE SCALE GENOMIC DNA]</scope>
    <source>
        <strain evidence="2">Kwan_BN1</strain>
    </source>
</reference>